<reference evidence="5 6" key="1">
    <citation type="submission" date="2016-06" db="EMBL/GenBank/DDBJ databases">
        <authorList>
            <person name="Kjaerup R.B."/>
            <person name="Dalgaard T.S."/>
            <person name="Juul-Madsen H.R."/>
        </authorList>
    </citation>
    <scope>NUCLEOTIDE SEQUENCE [LARGE SCALE GENOMIC DNA]</scope>
</reference>
<accession>A0A1X7S680</accession>
<dbReference type="EMBL" id="LT853702">
    <property type="protein sequence ID" value="SMQ55020.1"/>
    <property type="molecule type" value="Genomic_DNA"/>
</dbReference>
<dbReference type="AlphaFoldDB" id="A0A1X7S680"/>
<evidence type="ECO:0000256" key="4">
    <source>
        <dbReference type="SAM" id="Phobius"/>
    </source>
</evidence>
<feature type="region of interest" description="Disordered" evidence="3">
    <location>
        <begin position="16"/>
        <end position="37"/>
    </location>
</feature>
<dbReference type="GO" id="GO:0043386">
    <property type="term" value="P:mycotoxin biosynthetic process"/>
    <property type="evidence" value="ECO:0007669"/>
    <property type="project" value="InterPro"/>
</dbReference>
<dbReference type="Pfam" id="PF11807">
    <property type="entry name" value="UstYa"/>
    <property type="match status" value="1"/>
</dbReference>
<gene>
    <name evidence="5" type="ORF">ZT3D7_G10175</name>
</gene>
<dbReference type="PANTHER" id="PTHR33365">
    <property type="entry name" value="YALI0B05434P"/>
    <property type="match status" value="1"/>
</dbReference>
<comment type="pathway">
    <text evidence="1">Mycotoxin biosynthesis.</text>
</comment>
<feature type="transmembrane region" description="Helical" evidence="4">
    <location>
        <begin position="44"/>
        <end position="64"/>
    </location>
</feature>
<evidence type="ECO:0000256" key="3">
    <source>
        <dbReference type="SAM" id="MobiDB-lite"/>
    </source>
</evidence>
<keyword evidence="4" id="KW-0812">Transmembrane</keyword>
<name>A0A1X7S680_ZYMT9</name>
<dbReference type="InterPro" id="IPR021765">
    <property type="entry name" value="UstYa-like"/>
</dbReference>
<evidence type="ECO:0000313" key="5">
    <source>
        <dbReference type="EMBL" id="SMQ55020.1"/>
    </source>
</evidence>
<protein>
    <submittedName>
        <fullName evidence="5">Uncharacterized protein</fullName>
    </submittedName>
</protein>
<keyword evidence="4" id="KW-1133">Transmembrane helix</keyword>
<dbReference type="STRING" id="1276538.A0A1X7S680"/>
<evidence type="ECO:0000256" key="2">
    <source>
        <dbReference type="ARBA" id="ARBA00035112"/>
    </source>
</evidence>
<dbReference type="Proteomes" id="UP000215127">
    <property type="component" value="Chromosome 11"/>
</dbReference>
<evidence type="ECO:0000256" key="1">
    <source>
        <dbReference type="ARBA" id="ARBA00004685"/>
    </source>
</evidence>
<comment type="similarity">
    <text evidence="2">Belongs to the ustYa family.</text>
</comment>
<keyword evidence="6" id="KW-1185">Reference proteome</keyword>
<sequence length="329" mass="38827">MVDTFRSTSHKPFTYGLIRGEDQEGSEQDYPSHQPVKRRSRDPFFLTAVLLLLVTSNLATFCFTRRFLAREPMSDQVQSDWQKEIDRTYHTKHDNGFEPYSAFTMNPNEYGDFPELRWWELGLYGPALLVPKEYAADFHLDPSIHLFYTPGQKGVPSDIKYEGFPVNIQMNHQLHCVNFLRQGLYFNHQYYRDSHHMTWNTTNEKALQIHLNHCVDSLRQHIMCNADARVLPYLTSTKGKFEDFTLPRKCRNWEDVRDFAKKHIWSATGGQEWLDDRHFMPDLDVYAFLFSTHCDEVRTQYQTFVMLDHPASSVAYCSSHRRRTSHHQS</sequence>
<dbReference type="PANTHER" id="PTHR33365:SF4">
    <property type="entry name" value="CYCLOCHLOROTINE BIOSYNTHESIS PROTEIN O"/>
    <property type="match status" value="1"/>
</dbReference>
<organism evidence="5 6">
    <name type="scientific">Zymoseptoria tritici (strain ST99CH_3D7)</name>
    <dbReference type="NCBI Taxonomy" id="1276538"/>
    <lineage>
        <taxon>Eukaryota</taxon>
        <taxon>Fungi</taxon>
        <taxon>Dikarya</taxon>
        <taxon>Ascomycota</taxon>
        <taxon>Pezizomycotina</taxon>
        <taxon>Dothideomycetes</taxon>
        <taxon>Dothideomycetidae</taxon>
        <taxon>Mycosphaerellales</taxon>
        <taxon>Mycosphaerellaceae</taxon>
        <taxon>Zymoseptoria</taxon>
    </lineage>
</organism>
<evidence type="ECO:0000313" key="6">
    <source>
        <dbReference type="Proteomes" id="UP000215127"/>
    </source>
</evidence>
<proteinExistence type="inferred from homology"/>
<keyword evidence="4" id="KW-0472">Membrane</keyword>